<evidence type="ECO:0000256" key="1">
    <source>
        <dbReference type="ARBA" id="ARBA00000077"/>
    </source>
</evidence>
<evidence type="ECO:0000256" key="6">
    <source>
        <dbReference type="ARBA" id="ARBA00022759"/>
    </source>
</evidence>
<gene>
    <name evidence="9" type="ORF">D9756_006613</name>
</gene>
<evidence type="ECO:0000256" key="7">
    <source>
        <dbReference type="ARBA" id="ARBA00022801"/>
    </source>
</evidence>
<dbReference type="EMBL" id="JAACJO010000006">
    <property type="protein sequence ID" value="KAF5356941.1"/>
    <property type="molecule type" value="Genomic_DNA"/>
</dbReference>
<accession>A0A8H5G2B2</accession>
<dbReference type="OrthoDB" id="407198at2759"/>
<comment type="caution">
    <text evidence="9">The sequence shown here is derived from an EMBL/GenBank/DDBJ whole genome shotgun (WGS) entry which is preliminary data.</text>
</comment>
<evidence type="ECO:0000256" key="4">
    <source>
        <dbReference type="ARBA" id="ARBA00022722"/>
    </source>
</evidence>
<sequence>MPNRRLFIHPRRDDVMNGRRRPEAFMYICCTEDLSFLVRTPEGVAVAVYTDGACLDNGEPWARAGLGVYFGPSSPFNLSGSLSGSQTNQRAEIHAAIRALEKIEELYYEASLPTKSVMIVTDSAYVVGSMTEWIHTWRANGWRTAGGRTIANLSDFLELEEIVQKLERFQITVRFWRVPREFNSQADELAKDAARRSPRESPVVVETLGLYLAE</sequence>
<dbReference type="GO" id="GO:0043137">
    <property type="term" value="P:DNA replication, removal of RNA primer"/>
    <property type="evidence" value="ECO:0007669"/>
    <property type="project" value="TreeGrafter"/>
</dbReference>
<dbReference type="CDD" id="cd13934">
    <property type="entry name" value="RNase_H_Dikarya_like"/>
    <property type="match status" value="1"/>
</dbReference>
<dbReference type="GO" id="GO:0046872">
    <property type="term" value="F:metal ion binding"/>
    <property type="evidence" value="ECO:0007669"/>
    <property type="project" value="UniProtKB-KW"/>
</dbReference>
<dbReference type="InterPro" id="IPR012337">
    <property type="entry name" value="RNaseH-like_sf"/>
</dbReference>
<evidence type="ECO:0000256" key="2">
    <source>
        <dbReference type="ARBA" id="ARBA00005300"/>
    </source>
</evidence>
<keyword evidence="4" id="KW-0540">Nuclease</keyword>
<dbReference type="PANTHER" id="PTHR10642:SF26">
    <property type="entry name" value="RIBONUCLEASE H1"/>
    <property type="match status" value="1"/>
</dbReference>
<dbReference type="AlphaFoldDB" id="A0A8H5G2B2"/>
<dbReference type="Gene3D" id="3.30.420.10">
    <property type="entry name" value="Ribonuclease H-like superfamily/Ribonuclease H"/>
    <property type="match status" value="1"/>
</dbReference>
<organism evidence="9 10">
    <name type="scientific">Leucocoprinus leucothites</name>
    <dbReference type="NCBI Taxonomy" id="201217"/>
    <lineage>
        <taxon>Eukaryota</taxon>
        <taxon>Fungi</taxon>
        <taxon>Dikarya</taxon>
        <taxon>Basidiomycota</taxon>
        <taxon>Agaricomycotina</taxon>
        <taxon>Agaricomycetes</taxon>
        <taxon>Agaricomycetidae</taxon>
        <taxon>Agaricales</taxon>
        <taxon>Agaricineae</taxon>
        <taxon>Agaricaceae</taxon>
        <taxon>Leucocoprinus</taxon>
    </lineage>
</organism>
<reference evidence="9 10" key="1">
    <citation type="journal article" date="2020" name="ISME J.">
        <title>Uncovering the hidden diversity of litter-decomposition mechanisms in mushroom-forming fungi.</title>
        <authorList>
            <person name="Floudas D."/>
            <person name="Bentzer J."/>
            <person name="Ahren D."/>
            <person name="Johansson T."/>
            <person name="Persson P."/>
            <person name="Tunlid A."/>
        </authorList>
    </citation>
    <scope>NUCLEOTIDE SEQUENCE [LARGE SCALE GENOMIC DNA]</scope>
    <source>
        <strain evidence="9 10">CBS 146.42</strain>
    </source>
</reference>
<dbReference type="SUPFAM" id="SSF53098">
    <property type="entry name" value="Ribonuclease H-like"/>
    <property type="match status" value="1"/>
</dbReference>
<keyword evidence="5" id="KW-0479">Metal-binding</keyword>
<evidence type="ECO:0000256" key="5">
    <source>
        <dbReference type="ARBA" id="ARBA00022723"/>
    </source>
</evidence>
<comment type="catalytic activity">
    <reaction evidence="1">
        <text>Endonucleolytic cleavage to 5'-phosphomonoester.</text>
        <dbReference type="EC" id="3.1.26.4"/>
    </reaction>
</comment>
<dbReference type="Proteomes" id="UP000559027">
    <property type="component" value="Unassembled WGS sequence"/>
</dbReference>
<name>A0A8H5G2B2_9AGAR</name>
<dbReference type="EC" id="3.1.26.4" evidence="3"/>
<dbReference type="GO" id="GO:0003676">
    <property type="term" value="F:nucleic acid binding"/>
    <property type="evidence" value="ECO:0007669"/>
    <property type="project" value="InterPro"/>
</dbReference>
<evidence type="ECO:0000313" key="9">
    <source>
        <dbReference type="EMBL" id="KAF5356941.1"/>
    </source>
</evidence>
<comment type="similarity">
    <text evidence="2">Belongs to the RNase H family.</text>
</comment>
<protein>
    <recommendedName>
        <fullName evidence="3">ribonuclease H</fullName>
        <ecNumber evidence="3">3.1.26.4</ecNumber>
    </recommendedName>
</protein>
<dbReference type="PANTHER" id="PTHR10642">
    <property type="entry name" value="RIBONUCLEASE H1"/>
    <property type="match status" value="1"/>
</dbReference>
<feature type="domain" description="RNase H type-1" evidence="8">
    <location>
        <begin position="42"/>
        <end position="195"/>
    </location>
</feature>
<dbReference type="InterPro" id="IPR050092">
    <property type="entry name" value="RNase_H"/>
</dbReference>
<keyword evidence="10" id="KW-1185">Reference proteome</keyword>
<evidence type="ECO:0000256" key="3">
    <source>
        <dbReference type="ARBA" id="ARBA00012180"/>
    </source>
</evidence>
<dbReference type="PROSITE" id="PS50879">
    <property type="entry name" value="RNASE_H_1"/>
    <property type="match status" value="1"/>
</dbReference>
<dbReference type="InterPro" id="IPR036397">
    <property type="entry name" value="RNaseH_sf"/>
</dbReference>
<evidence type="ECO:0000259" key="8">
    <source>
        <dbReference type="PROSITE" id="PS50879"/>
    </source>
</evidence>
<evidence type="ECO:0000313" key="10">
    <source>
        <dbReference type="Proteomes" id="UP000559027"/>
    </source>
</evidence>
<dbReference type="GO" id="GO:0004523">
    <property type="term" value="F:RNA-DNA hybrid ribonuclease activity"/>
    <property type="evidence" value="ECO:0007669"/>
    <property type="project" value="UniProtKB-EC"/>
</dbReference>
<dbReference type="Pfam" id="PF00075">
    <property type="entry name" value="RNase_H"/>
    <property type="match status" value="1"/>
</dbReference>
<proteinExistence type="inferred from homology"/>
<dbReference type="InterPro" id="IPR002156">
    <property type="entry name" value="RNaseH_domain"/>
</dbReference>
<keyword evidence="7" id="KW-0378">Hydrolase</keyword>
<keyword evidence="6" id="KW-0255">Endonuclease</keyword>